<name>A0A250XR83_9CHLO</name>
<evidence type="ECO:0000256" key="5">
    <source>
        <dbReference type="ARBA" id="ARBA00022432"/>
    </source>
</evidence>
<dbReference type="SUPFAM" id="SSF51351">
    <property type="entry name" value="Triosephosphate isomerase (TIM)"/>
    <property type="match status" value="1"/>
</dbReference>
<feature type="domain" description="SMP-30/Gluconolactonase/LRE-like region" evidence="12">
    <location>
        <begin position="383"/>
        <end position="631"/>
    </location>
</feature>
<keyword evidence="5" id="KW-0312">Gluconeogenesis</keyword>
<dbReference type="InterPro" id="IPR013785">
    <property type="entry name" value="Aldolase_TIM"/>
</dbReference>
<evidence type="ECO:0000256" key="7">
    <source>
        <dbReference type="ARBA" id="ARBA00023152"/>
    </source>
</evidence>
<comment type="cofactor">
    <cofactor evidence="11">
        <name>Zn(2+)</name>
        <dbReference type="ChEBI" id="CHEBI:29105"/>
    </cofactor>
    <text evidence="11">Binds 1 divalent metal cation per subunit.</text>
</comment>
<evidence type="ECO:0000256" key="2">
    <source>
        <dbReference type="ARBA" id="ARBA00007422"/>
    </source>
</evidence>
<feature type="binding site" evidence="11">
    <location>
        <position position="473"/>
    </location>
    <ligand>
        <name>substrate</name>
    </ligand>
</feature>
<dbReference type="GO" id="GO:0004807">
    <property type="term" value="F:triose-phosphate isomerase activity"/>
    <property type="evidence" value="ECO:0007669"/>
    <property type="project" value="UniProtKB-EC"/>
</dbReference>
<dbReference type="Gene3D" id="2.120.10.30">
    <property type="entry name" value="TolB, C-terminal domain"/>
    <property type="match status" value="1"/>
</dbReference>
<dbReference type="PROSITE" id="PS00171">
    <property type="entry name" value="TIM_1"/>
    <property type="match status" value="1"/>
</dbReference>
<comment type="caution">
    <text evidence="13">The sequence shown here is derived from an EMBL/GenBank/DDBJ whole genome shotgun (WGS) entry which is preliminary data.</text>
</comment>
<dbReference type="STRING" id="1157962.A0A250XR83"/>
<dbReference type="Pfam" id="PF08450">
    <property type="entry name" value="SGL"/>
    <property type="match status" value="1"/>
</dbReference>
<evidence type="ECO:0000256" key="6">
    <source>
        <dbReference type="ARBA" id="ARBA00022490"/>
    </source>
</evidence>
<evidence type="ECO:0000313" key="13">
    <source>
        <dbReference type="EMBL" id="GAX85564.1"/>
    </source>
</evidence>
<feature type="binding site" evidence="11">
    <location>
        <position position="471"/>
    </location>
    <ligand>
        <name>substrate</name>
    </ligand>
</feature>
<dbReference type="GO" id="GO:0005829">
    <property type="term" value="C:cytosol"/>
    <property type="evidence" value="ECO:0007669"/>
    <property type="project" value="TreeGrafter"/>
</dbReference>
<dbReference type="InterPro" id="IPR035990">
    <property type="entry name" value="TIM_sf"/>
</dbReference>
<evidence type="ECO:0000256" key="3">
    <source>
        <dbReference type="ARBA" id="ARBA00011738"/>
    </source>
</evidence>
<protein>
    <recommendedName>
        <fullName evidence="4">triose-phosphate isomerase</fullName>
        <ecNumber evidence="4">5.3.1.1</ecNumber>
    </recommendedName>
</protein>
<keyword evidence="8" id="KW-0413">Isomerase</keyword>
<dbReference type="PRINTS" id="PR01790">
    <property type="entry name" value="SMP30FAMILY"/>
</dbReference>
<dbReference type="GO" id="GO:0046166">
    <property type="term" value="P:glyceraldehyde-3-phosphate biosynthetic process"/>
    <property type="evidence" value="ECO:0007669"/>
    <property type="project" value="TreeGrafter"/>
</dbReference>
<keyword evidence="6" id="KW-0963">Cytoplasm</keyword>
<keyword evidence="14" id="KW-1185">Reference proteome</keyword>
<dbReference type="CDD" id="cd00311">
    <property type="entry name" value="TIM"/>
    <property type="match status" value="1"/>
</dbReference>
<dbReference type="HAMAP" id="MF_00147_B">
    <property type="entry name" value="TIM_B"/>
    <property type="match status" value="1"/>
</dbReference>
<dbReference type="AlphaFoldDB" id="A0A250XR83"/>
<dbReference type="GO" id="GO:0019563">
    <property type="term" value="P:glycerol catabolic process"/>
    <property type="evidence" value="ECO:0007669"/>
    <property type="project" value="TreeGrafter"/>
</dbReference>
<feature type="binding site" evidence="11">
    <location>
        <position position="523"/>
    </location>
    <ligand>
        <name>a divalent metal cation</name>
        <dbReference type="ChEBI" id="CHEBI:60240"/>
    </ligand>
</feature>
<organism evidence="13 14">
    <name type="scientific">Chlamydomonas eustigma</name>
    <dbReference type="NCBI Taxonomy" id="1157962"/>
    <lineage>
        <taxon>Eukaryota</taxon>
        <taxon>Viridiplantae</taxon>
        <taxon>Chlorophyta</taxon>
        <taxon>core chlorophytes</taxon>
        <taxon>Chlorophyceae</taxon>
        <taxon>CS clade</taxon>
        <taxon>Chlamydomonadales</taxon>
        <taxon>Chlamydomonadaceae</taxon>
        <taxon>Chlamydomonas</taxon>
    </lineage>
</organism>
<dbReference type="FunFam" id="3.20.20.70:FF:000016">
    <property type="entry name" value="Triosephosphate isomerase"/>
    <property type="match status" value="1"/>
</dbReference>
<feature type="binding site" evidence="11">
    <location>
        <position position="573"/>
    </location>
    <ligand>
        <name>a divalent metal cation</name>
        <dbReference type="ChEBI" id="CHEBI:60240"/>
    </ligand>
</feature>
<dbReference type="Pfam" id="PF00121">
    <property type="entry name" value="TIM"/>
    <property type="match status" value="1"/>
</dbReference>
<dbReference type="Proteomes" id="UP000232323">
    <property type="component" value="Unassembled WGS sequence"/>
</dbReference>
<feature type="active site" description="Proton donor/acceptor" evidence="10">
    <location>
        <position position="573"/>
    </location>
</feature>
<reference evidence="13 14" key="1">
    <citation type="submission" date="2017-08" db="EMBL/GenBank/DDBJ databases">
        <title>Acidophilic green algal genome provides insights into adaptation to an acidic environment.</title>
        <authorList>
            <person name="Hirooka S."/>
            <person name="Hirose Y."/>
            <person name="Kanesaki Y."/>
            <person name="Higuchi S."/>
            <person name="Fujiwara T."/>
            <person name="Onuma R."/>
            <person name="Era A."/>
            <person name="Ohbayashi R."/>
            <person name="Uzuka A."/>
            <person name="Nozaki H."/>
            <person name="Yoshikawa H."/>
            <person name="Miyagishima S.Y."/>
        </authorList>
    </citation>
    <scope>NUCLEOTIDE SEQUENCE [LARGE SCALE GENOMIC DNA]</scope>
    <source>
        <strain evidence="13 14">NIES-2499</strain>
    </source>
</reference>
<dbReference type="GO" id="GO:0006096">
    <property type="term" value="P:glycolytic process"/>
    <property type="evidence" value="ECO:0007669"/>
    <property type="project" value="UniProtKB-KW"/>
</dbReference>
<keyword evidence="7" id="KW-0324">Glycolysis</keyword>
<dbReference type="PROSITE" id="PS51440">
    <property type="entry name" value="TIM_2"/>
    <property type="match status" value="1"/>
</dbReference>
<dbReference type="GO" id="GO:0046872">
    <property type="term" value="F:metal ion binding"/>
    <property type="evidence" value="ECO:0007669"/>
    <property type="project" value="UniProtKB-KW"/>
</dbReference>
<dbReference type="InterPro" id="IPR011042">
    <property type="entry name" value="6-blade_b-propeller_TolB-like"/>
</dbReference>
<dbReference type="EC" id="5.3.1.1" evidence="4"/>
<evidence type="ECO:0000256" key="9">
    <source>
        <dbReference type="ARBA" id="ARBA00024331"/>
    </source>
</evidence>
<dbReference type="InterPro" id="IPR020861">
    <property type="entry name" value="Triosephosphate_isomerase_AS"/>
</dbReference>
<dbReference type="PANTHER" id="PTHR21139">
    <property type="entry name" value="TRIOSEPHOSPHATE ISOMERASE"/>
    <property type="match status" value="1"/>
</dbReference>
<evidence type="ECO:0000259" key="12">
    <source>
        <dbReference type="Pfam" id="PF08450"/>
    </source>
</evidence>
<accession>A0A250XR83</accession>
<evidence type="ECO:0000313" key="14">
    <source>
        <dbReference type="Proteomes" id="UP000232323"/>
    </source>
</evidence>
<keyword evidence="11" id="KW-0479">Metal-binding</keyword>
<dbReference type="EMBL" id="BEGY01000177">
    <property type="protein sequence ID" value="GAX85564.1"/>
    <property type="molecule type" value="Genomic_DNA"/>
</dbReference>
<dbReference type="InterPro" id="IPR005511">
    <property type="entry name" value="SMP-30"/>
</dbReference>
<feature type="binding site" evidence="11">
    <location>
        <position position="385"/>
    </location>
    <ligand>
        <name>a divalent metal cation</name>
        <dbReference type="ChEBI" id="CHEBI:60240"/>
    </ligand>
</feature>
<comment type="similarity">
    <text evidence="2">Belongs to the triosephosphate isomerase family.</text>
</comment>
<proteinExistence type="inferred from homology"/>
<keyword evidence="11" id="KW-0862">Zinc</keyword>
<dbReference type="InterPro" id="IPR022896">
    <property type="entry name" value="TrioseP_Isoase_bac/euk"/>
</dbReference>
<comment type="pathway">
    <text evidence="9">Carbohydrate biosynthesis.</text>
</comment>
<dbReference type="InterPro" id="IPR000652">
    <property type="entry name" value="Triosephosphate_isomerase"/>
</dbReference>
<dbReference type="OrthoDB" id="6715177at2759"/>
<evidence type="ECO:0000256" key="1">
    <source>
        <dbReference type="ARBA" id="ARBA00004680"/>
    </source>
</evidence>
<evidence type="ECO:0000256" key="11">
    <source>
        <dbReference type="PIRSR" id="PIRSR605511-2"/>
    </source>
</evidence>
<dbReference type="Gene3D" id="3.20.20.70">
    <property type="entry name" value="Aldolase class I"/>
    <property type="match status" value="1"/>
</dbReference>
<comment type="subunit">
    <text evidence="3">Homodimer.</text>
</comment>
<evidence type="ECO:0000256" key="10">
    <source>
        <dbReference type="PIRSR" id="PIRSR605511-1"/>
    </source>
</evidence>
<dbReference type="PANTHER" id="PTHR21139:SF42">
    <property type="entry name" value="TRIOSEPHOSPHATE ISOMERASE"/>
    <property type="match status" value="1"/>
</dbReference>
<dbReference type="GO" id="GO:0006094">
    <property type="term" value="P:gluconeogenesis"/>
    <property type="evidence" value="ECO:0007669"/>
    <property type="project" value="UniProtKB-KW"/>
</dbReference>
<evidence type="ECO:0000256" key="4">
    <source>
        <dbReference type="ARBA" id="ARBA00011940"/>
    </source>
</evidence>
<comment type="pathway">
    <text evidence="1">Carbohydrate degradation; glycolysis; D-glyceraldehyde 3-phosphate from glycerone phosphate: step 1/1.</text>
</comment>
<sequence length="770" mass="83060">MMPNILKTRVCSNDAASSASRSWPAVISMHQVKFGGSMLSSRTGVIENRRSKLERMQTIALVTNEQHAATLYISLPEAFIEKKKTLVKLSSKQQGTDQKRAARQRKVLMAGNWKMNPASIKEAREMAALLASSLRTIAQDKPGFDVEVVVIPPSPFLHIVADVLSGTVAKIGAQDVHPESKGAFTGEVSTGMLMSMGVSYVLAGHSERRNLFNESDAVVNKKVKAVLASGLSPILCIGESKEEYESGLVKDVCSKQLREGLVGVSAEDLQEKLVIAYEPVWAIGTGLTATPAIAQSVHSYIRSVIKEMYSPEVANAVRIQYGGSVTPESVDELMTCPDIDGCLVGGASLVAEKFSRIFSYQAPPPGSPEKLYASEVVPCGCTLGESVVWSEAMQSLFWVDSVGQALWSWRPSEGTGTSKPIRWKLPEVVGCVALQESGDLLLGLQSGIFNFDLTAGVARKLTDFERPLDTRPNDGRVDRFGSFVVGSYNNAHRQDGAEIGGLWRLNPDGNMQEILDYKFRCSNCVCFSPDGLTMYFTDTPTRRIFAFDYNPAGKLSNRRLVYELPSSISGGPDGAQTDAQGHLWVCLSGASRVVRLEPLTGAVEAVVELPVTSPTCCTFGGPDLDTLYITTRGPDGGGLYCVKMPPGIRGIAEPMFAWSAVQHGSSCAAPEGKIGPARWSRASDNQGESWMSASSRISQGMDEVKLPRRVTSTNGLLSISSDYQTKPAWLTSGNSSQASRFCADCGHAHTTLTAKFCTECGAPRITLYGQ</sequence>
<dbReference type="NCBIfam" id="TIGR00419">
    <property type="entry name" value="tim"/>
    <property type="match status" value="1"/>
</dbReference>
<dbReference type="InterPro" id="IPR013658">
    <property type="entry name" value="SGL"/>
</dbReference>
<evidence type="ECO:0000256" key="8">
    <source>
        <dbReference type="ARBA" id="ARBA00023235"/>
    </source>
</evidence>
<dbReference type="SUPFAM" id="SSF63829">
    <property type="entry name" value="Calcium-dependent phosphotriesterase"/>
    <property type="match status" value="1"/>
</dbReference>
<gene>
    <name evidence="13" type="ORF">CEUSTIGMA_g12979.t1</name>
</gene>